<evidence type="ECO:0000313" key="11">
    <source>
        <dbReference type="Proteomes" id="UP000034831"/>
    </source>
</evidence>
<evidence type="ECO:0000256" key="6">
    <source>
        <dbReference type="ARBA" id="ARBA00022989"/>
    </source>
</evidence>
<feature type="transmembrane region" description="Helical" evidence="9">
    <location>
        <begin position="22"/>
        <end position="41"/>
    </location>
</feature>
<evidence type="ECO:0000256" key="5">
    <source>
        <dbReference type="ARBA" id="ARBA00022967"/>
    </source>
</evidence>
<sequence>MVAAVSLFESYLSDAGLAGINIAYPTVFVGFLIGGAIPFLFSSLTIKAVSDSAFAVIKEVRRQFKEMPGIMKGTQKPDYARVVDLTTKSALSALAAPALVAIIVPLLVGFLLKAEALGGFLAGTILTGQLLAVLMANTGGAWD</sequence>
<dbReference type="GO" id="GO:0012505">
    <property type="term" value="C:endomembrane system"/>
    <property type="evidence" value="ECO:0007669"/>
    <property type="project" value="UniProtKB-SubCell"/>
</dbReference>
<proteinExistence type="predicted"/>
<dbReference type="GO" id="GO:0009678">
    <property type="term" value="F:diphosphate hydrolysis-driven proton transmembrane transporter activity"/>
    <property type="evidence" value="ECO:0007669"/>
    <property type="project" value="InterPro"/>
</dbReference>
<feature type="transmembrane region" description="Helical" evidence="9">
    <location>
        <begin position="117"/>
        <end position="136"/>
    </location>
</feature>
<keyword evidence="7" id="KW-0406">Ion transport</keyword>
<dbReference type="AlphaFoldDB" id="A0A0G1TRH4"/>
<keyword evidence="4" id="KW-0460">Magnesium</keyword>
<keyword evidence="6 9" id="KW-1133">Transmembrane helix</keyword>
<reference evidence="10 11" key="1">
    <citation type="journal article" date="2015" name="Nature">
        <title>rRNA introns, odd ribosomes, and small enigmatic genomes across a large radiation of phyla.</title>
        <authorList>
            <person name="Brown C.T."/>
            <person name="Hug L.A."/>
            <person name="Thomas B.C."/>
            <person name="Sharon I."/>
            <person name="Castelle C.J."/>
            <person name="Singh A."/>
            <person name="Wilkins M.J."/>
            <person name="Williams K.H."/>
            <person name="Banfield J.F."/>
        </authorList>
    </citation>
    <scope>NUCLEOTIDE SEQUENCE [LARGE SCALE GENOMIC DNA]</scope>
</reference>
<comment type="subcellular location">
    <subcellularLocation>
        <location evidence="1">Endomembrane system</location>
        <topology evidence="1">Multi-pass membrane protein</topology>
    </subcellularLocation>
</comment>
<dbReference type="Proteomes" id="UP000034831">
    <property type="component" value="Unassembled WGS sequence"/>
</dbReference>
<evidence type="ECO:0000313" key="10">
    <source>
        <dbReference type="EMBL" id="KKU47975.1"/>
    </source>
</evidence>
<dbReference type="PANTHER" id="PTHR31998">
    <property type="entry name" value="K(+)-INSENSITIVE PYROPHOSPHATE-ENERGIZED PROTON PUMP"/>
    <property type="match status" value="1"/>
</dbReference>
<accession>A0A0G1TRH4</accession>
<evidence type="ECO:0000256" key="3">
    <source>
        <dbReference type="ARBA" id="ARBA00022692"/>
    </source>
</evidence>
<dbReference type="GO" id="GO:0004427">
    <property type="term" value="F:inorganic diphosphate phosphatase activity"/>
    <property type="evidence" value="ECO:0007669"/>
    <property type="project" value="InterPro"/>
</dbReference>
<evidence type="ECO:0000256" key="2">
    <source>
        <dbReference type="ARBA" id="ARBA00022448"/>
    </source>
</evidence>
<keyword evidence="2" id="KW-0813">Transport</keyword>
<name>A0A0G1TRH4_9BACT</name>
<comment type="caution">
    <text evidence="10">The sequence shown here is derived from an EMBL/GenBank/DDBJ whole genome shotgun (WGS) entry which is preliminary data.</text>
</comment>
<organism evidence="10 11">
    <name type="scientific">Candidatus Woesebacteria bacterium GW2011_GWF2_46_8</name>
    <dbReference type="NCBI Taxonomy" id="1618604"/>
    <lineage>
        <taxon>Bacteria</taxon>
        <taxon>Candidatus Woeseibacteriota</taxon>
    </lineage>
</organism>
<dbReference type="EMBL" id="LCNC01000025">
    <property type="protein sequence ID" value="KKU47975.1"/>
    <property type="molecule type" value="Genomic_DNA"/>
</dbReference>
<dbReference type="Pfam" id="PF03030">
    <property type="entry name" value="H_PPase"/>
    <property type="match status" value="1"/>
</dbReference>
<keyword evidence="3 9" id="KW-0812">Transmembrane</keyword>
<evidence type="ECO:0000256" key="8">
    <source>
        <dbReference type="ARBA" id="ARBA00023136"/>
    </source>
</evidence>
<dbReference type="InterPro" id="IPR004131">
    <property type="entry name" value="PPase-energised_H-pump"/>
</dbReference>
<feature type="transmembrane region" description="Helical" evidence="9">
    <location>
        <begin position="90"/>
        <end position="111"/>
    </location>
</feature>
<dbReference type="GO" id="GO:0016020">
    <property type="term" value="C:membrane"/>
    <property type="evidence" value="ECO:0007669"/>
    <property type="project" value="InterPro"/>
</dbReference>
<protein>
    <submittedName>
        <fullName evidence="10">K(+)-insensitive pyrophosphate-energized proton pump</fullName>
    </submittedName>
</protein>
<evidence type="ECO:0000256" key="4">
    <source>
        <dbReference type="ARBA" id="ARBA00022842"/>
    </source>
</evidence>
<gene>
    <name evidence="10" type="ORF">UX67_C0025G0001</name>
</gene>
<evidence type="ECO:0000256" key="7">
    <source>
        <dbReference type="ARBA" id="ARBA00023065"/>
    </source>
</evidence>
<keyword evidence="5" id="KW-1278">Translocase</keyword>
<keyword evidence="8 9" id="KW-0472">Membrane</keyword>
<evidence type="ECO:0000256" key="1">
    <source>
        <dbReference type="ARBA" id="ARBA00004127"/>
    </source>
</evidence>
<feature type="non-terminal residue" evidence="10">
    <location>
        <position position="143"/>
    </location>
</feature>
<evidence type="ECO:0000256" key="9">
    <source>
        <dbReference type="SAM" id="Phobius"/>
    </source>
</evidence>